<sequence>MRLLTEEEQRRLTDLIMSWVNSATPIPRSFFFILDALSQDTFLPAALVGVSINFKSRLKVKVVCFDNELNQVTENDFETIHVVLIKKKKIGEGWTRTCDNPAVPLWEISGNGKVTDRGMSVSYCVNKREKDMVFDYVASMRELTTPHLFPEKVTVSDRVEKLKSSTSAKSKSQQDLKMTHYEMDFFKKEKKPKASRTRSTRSNSPSTNISDYVHQYSYYKPGETTAMNIPTSPNSQTDTTPKRKRKSTQEINTNENTESGETLSPPTGTTTTTTTTTTNTMYNTEENQQNENKNKKNKKRKS</sequence>
<feature type="compositionally biased region" description="Polar residues" evidence="1">
    <location>
        <begin position="225"/>
        <end position="239"/>
    </location>
</feature>
<evidence type="ECO:0000313" key="3">
    <source>
        <dbReference type="Proteomes" id="UP000001396"/>
    </source>
</evidence>
<dbReference type="AlphaFoldDB" id="D3BH62"/>
<dbReference type="Proteomes" id="UP000001396">
    <property type="component" value="Unassembled WGS sequence"/>
</dbReference>
<feature type="compositionally biased region" description="Polar residues" evidence="1">
    <location>
        <begin position="249"/>
        <end position="266"/>
    </location>
</feature>
<feature type="region of interest" description="Disordered" evidence="1">
    <location>
        <begin position="186"/>
        <end position="302"/>
    </location>
</feature>
<gene>
    <name evidence="2" type="ORF">PPL_07864</name>
</gene>
<feature type="compositionally biased region" description="Basic residues" evidence="1">
    <location>
        <begin position="188"/>
        <end position="199"/>
    </location>
</feature>
<organism evidence="2 3">
    <name type="scientific">Heterostelium pallidum (strain ATCC 26659 / Pp 5 / PN500)</name>
    <name type="common">Cellular slime mold</name>
    <name type="synonym">Polysphondylium pallidum</name>
    <dbReference type="NCBI Taxonomy" id="670386"/>
    <lineage>
        <taxon>Eukaryota</taxon>
        <taxon>Amoebozoa</taxon>
        <taxon>Evosea</taxon>
        <taxon>Eumycetozoa</taxon>
        <taxon>Dictyostelia</taxon>
        <taxon>Acytosteliales</taxon>
        <taxon>Acytosteliaceae</taxon>
        <taxon>Heterostelium</taxon>
    </lineage>
</organism>
<dbReference type="GeneID" id="31363345"/>
<dbReference type="EMBL" id="ADBJ01000035">
    <property type="protein sequence ID" value="EFA79446.1"/>
    <property type="molecule type" value="Genomic_DNA"/>
</dbReference>
<evidence type="ECO:0000313" key="2">
    <source>
        <dbReference type="EMBL" id="EFA79446.1"/>
    </source>
</evidence>
<evidence type="ECO:0000256" key="1">
    <source>
        <dbReference type="SAM" id="MobiDB-lite"/>
    </source>
</evidence>
<protein>
    <submittedName>
        <fullName evidence="2">Uncharacterized protein</fullName>
    </submittedName>
</protein>
<name>D3BH62_HETP5</name>
<feature type="compositionally biased region" description="Low complexity" evidence="1">
    <location>
        <begin position="200"/>
        <end position="210"/>
    </location>
</feature>
<feature type="compositionally biased region" description="Low complexity" evidence="1">
    <location>
        <begin position="267"/>
        <end position="291"/>
    </location>
</feature>
<comment type="caution">
    <text evidence="2">The sequence shown here is derived from an EMBL/GenBank/DDBJ whole genome shotgun (WGS) entry which is preliminary data.</text>
</comment>
<reference evidence="2 3" key="1">
    <citation type="journal article" date="2011" name="Genome Res.">
        <title>Phylogeny-wide analysis of social amoeba genomes highlights ancient origins for complex intercellular communication.</title>
        <authorList>
            <person name="Heidel A.J."/>
            <person name="Lawal H.M."/>
            <person name="Felder M."/>
            <person name="Schilde C."/>
            <person name="Helps N.R."/>
            <person name="Tunggal B."/>
            <person name="Rivero F."/>
            <person name="John U."/>
            <person name="Schleicher M."/>
            <person name="Eichinger L."/>
            <person name="Platzer M."/>
            <person name="Noegel A.A."/>
            <person name="Schaap P."/>
            <person name="Gloeckner G."/>
        </authorList>
    </citation>
    <scope>NUCLEOTIDE SEQUENCE [LARGE SCALE GENOMIC DNA]</scope>
    <source>
        <strain evidence="3">ATCC 26659 / Pp 5 / PN500</strain>
    </source>
</reference>
<proteinExistence type="predicted"/>
<dbReference type="RefSeq" id="XP_020431567.1">
    <property type="nucleotide sequence ID" value="XM_020578698.1"/>
</dbReference>
<dbReference type="InParanoid" id="D3BH62"/>
<accession>D3BH62</accession>
<keyword evidence="3" id="KW-1185">Reference proteome</keyword>